<sequence length="262" mass="29185">MSSSNRYLVVSVYPNCRIRNSDNEVTFECENLILLRIQPSLILGGIDGSGRKEIGRVGYRLLNHGGARDEDFCGVGDVSGSGFESSDFVQDDPTLAPPPIHVASTVEDIEVDGEDSDEEYVVDSNKSGSSEDDDDDEEEFVPYPSIEASRREVRRVGGAHTCLVPTMLQDHRQLDISLICRVILPLIQSNPFVSISLLQGAVRQSYHFKPSCWSLLYCVMPINLWTFATLTTIQSICLNNVMRKMKNSKTKLNSYLAAIRNM</sequence>
<dbReference type="AlphaFoldDB" id="A0A444YEL0"/>
<gene>
    <name evidence="2" type="ORF">Ahy_B07g088501</name>
</gene>
<evidence type="ECO:0000256" key="1">
    <source>
        <dbReference type="SAM" id="MobiDB-lite"/>
    </source>
</evidence>
<feature type="compositionally biased region" description="Acidic residues" evidence="1">
    <location>
        <begin position="130"/>
        <end position="140"/>
    </location>
</feature>
<keyword evidence="3" id="KW-1185">Reference proteome</keyword>
<name>A0A444YEL0_ARAHY</name>
<organism evidence="2 3">
    <name type="scientific">Arachis hypogaea</name>
    <name type="common">Peanut</name>
    <dbReference type="NCBI Taxonomy" id="3818"/>
    <lineage>
        <taxon>Eukaryota</taxon>
        <taxon>Viridiplantae</taxon>
        <taxon>Streptophyta</taxon>
        <taxon>Embryophyta</taxon>
        <taxon>Tracheophyta</taxon>
        <taxon>Spermatophyta</taxon>
        <taxon>Magnoliopsida</taxon>
        <taxon>eudicotyledons</taxon>
        <taxon>Gunneridae</taxon>
        <taxon>Pentapetalae</taxon>
        <taxon>rosids</taxon>
        <taxon>fabids</taxon>
        <taxon>Fabales</taxon>
        <taxon>Fabaceae</taxon>
        <taxon>Papilionoideae</taxon>
        <taxon>50 kb inversion clade</taxon>
        <taxon>dalbergioids sensu lato</taxon>
        <taxon>Dalbergieae</taxon>
        <taxon>Pterocarpus clade</taxon>
        <taxon>Arachis</taxon>
    </lineage>
</organism>
<proteinExistence type="predicted"/>
<dbReference type="Proteomes" id="UP000289738">
    <property type="component" value="Chromosome B07"/>
</dbReference>
<evidence type="ECO:0000313" key="2">
    <source>
        <dbReference type="EMBL" id="RYR00370.1"/>
    </source>
</evidence>
<feature type="region of interest" description="Disordered" evidence="1">
    <location>
        <begin position="113"/>
        <end position="144"/>
    </location>
</feature>
<reference evidence="2 3" key="1">
    <citation type="submission" date="2019-01" db="EMBL/GenBank/DDBJ databases">
        <title>Sequencing of cultivated peanut Arachis hypogaea provides insights into genome evolution and oil improvement.</title>
        <authorList>
            <person name="Chen X."/>
        </authorList>
    </citation>
    <scope>NUCLEOTIDE SEQUENCE [LARGE SCALE GENOMIC DNA]</scope>
    <source>
        <strain evidence="3">cv. Fuhuasheng</strain>
        <tissue evidence="2">Leaves</tissue>
    </source>
</reference>
<dbReference type="EMBL" id="SDMP01000017">
    <property type="protein sequence ID" value="RYR00370.1"/>
    <property type="molecule type" value="Genomic_DNA"/>
</dbReference>
<protein>
    <submittedName>
        <fullName evidence="2">Uncharacterized protein</fullName>
    </submittedName>
</protein>
<accession>A0A444YEL0</accession>
<comment type="caution">
    <text evidence="2">The sequence shown here is derived from an EMBL/GenBank/DDBJ whole genome shotgun (WGS) entry which is preliminary data.</text>
</comment>
<evidence type="ECO:0000313" key="3">
    <source>
        <dbReference type="Proteomes" id="UP000289738"/>
    </source>
</evidence>